<sequence length="554" mass="62176">MSSSFKSKLDFDSLKKKFPDIDTKWISQILEYANARLPESERVRIREALQLSSNQFKLGKLLLYLLSADAGAAFYFPGISVVVGPVVARIRRSIQHRLRRFPALAAVRGDVVSRFNAIRSFPLRNYTSRLPTLRLRRVLPRFPFYSDRWWSSPDNPIRKLTTLQANKLLKRAVSMTPRKSGGTVLRCRISDCSWSAICNRRSGTEIWEQHVERKHRAWFIKAVDEILRAQQDAGKVPGRRVSSAPPDLGHEGKTPEERRAGTEGRVGKGKGGDKTQKRSAEEDLAAEDERKQKKPKPDPPGVPSAPTVDPRRRASAKTSARERSLAQACERHWAQEAEQARLTAHIARGNGRTLYAERWDRLAAIWEQRREAARLRAAGVAVDENKEDGTPGPKKPPPAGEDKKGKAQQGGGIMKGPSPRDPRRTARPRAGEFDDLFGVTTRGKDKYDAFTDVMPRGPGQGAAPKTKKKTVAFDVLSGLVPRRSKFEDMAGVVPRRLDTRASPRVDMESPSQFRGRLGSGSARFARRVQRVLRGESMNTPSPLEGRRKYMWDVI</sequence>
<name>A0A6G1GVJ4_9PEZI</name>
<evidence type="ECO:0000313" key="3">
    <source>
        <dbReference type="Proteomes" id="UP000800041"/>
    </source>
</evidence>
<feature type="compositionally biased region" description="Basic and acidic residues" evidence="1">
    <location>
        <begin position="319"/>
        <end position="328"/>
    </location>
</feature>
<evidence type="ECO:0000313" key="2">
    <source>
        <dbReference type="EMBL" id="KAF1984779.1"/>
    </source>
</evidence>
<reference evidence="2" key="1">
    <citation type="journal article" date="2020" name="Stud. Mycol.">
        <title>101 Dothideomycetes genomes: a test case for predicting lifestyles and emergence of pathogens.</title>
        <authorList>
            <person name="Haridas S."/>
            <person name="Albert R."/>
            <person name="Binder M."/>
            <person name="Bloem J."/>
            <person name="Labutti K."/>
            <person name="Salamov A."/>
            <person name="Andreopoulos B."/>
            <person name="Baker S."/>
            <person name="Barry K."/>
            <person name="Bills G."/>
            <person name="Bluhm B."/>
            <person name="Cannon C."/>
            <person name="Castanera R."/>
            <person name="Culley D."/>
            <person name="Daum C."/>
            <person name="Ezra D."/>
            <person name="Gonzalez J."/>
            <person name="Henrissat B."/>
            <person name="Kuo A."/>
            <person name="Liang C."/>
            <person name="Lipzen A."/>
            <person name="Lutzoni F."/>
            <person name="Magnuson J."/>
            <person name="Mondo S."/>
            <person name="Nolan M."/>
            <person name="Ohm R."/>
            <person name="Pangilinan J."/>
            <person name="Park H.-J."/>
            <person name="Ramirez L."/>
            <person name="Alfaro M."/>
            <person name="Sun H."/>
            <person name="Tritt A."/>
            <person name="Yoshinaga Y."/>
            <person name="Zwiers L.-H."/>
            <person name="Turgeon B."/>
            <person name="Goodwin S."/>
            <person name="Spatafora J."/>
            <person name="Crous P."/>
            <person name="Grigoriev I."/>
        </authorList>
    </citation>
    <scope>NUCLEOTIDE SEQUENCE</scope>
    <source>
        <strain evidence="2">CBS 113979</strain>
    </source>
</reference>
<proteinExistence type="predicted"/>
<feature type="region of interest" description="Disordered" evidence="1">
    <location>
        <begin position="378"/>
        <end position="435"/>
    </location>
</feature>
<gene>
    <name evidence="2" type="ORF">K402DRAFT_455648</name>
</gene>
<dbReference type="Proteomes" id="UP000800041">
    <property type="component" value="Unassembled WGS sequence"/>
</dbReference>
<dbReference type="AlphaFoldDB" id="A0A6G1GVJ4"/>
<feature type="region of interest" description="Disordered" evidence="1">
    <location>
        <begin position="231"/>
        <end position="328"/>
    </location>
</feature>
<accession>A0A6G1GVJ4</accession>
<dbReference type="EMBL" id="ML977166">
    <property type="protein sequence ID" value="KAF1984779.1"/>
    <property type="molecule type" value="Genomic_DNA"/>
</dbReference>
<feature type="compositionally biased region" description="Basic and acidic residues" evidence="1">
    <location>
        <begin position="418"/>
        <end position="432"/>
    </location>
</feature>
<evidence type="ECO:0000256" key="1">
    <source>
        <dbReference type="SAM" id="MobiDB-lite"/>
    </source>
</evidence>
<feature type="compositionally biased region" description="Basic and acidic residues" evidence="1">
    <location>
        <begin position="248"/>
        <end position="297"/>
    </location>
</feature>
<organism evidence="2 3">
    <name type="scientific">Aulographum hederae CBS 113979</name>
    <dbReference type="NCBI Taxonomy" id="1176131"/>
    <lineage>
        <taxon>Eukaryota</taxon>
        <taxon>Fungi</taxon>
        <taxon>Dikarya</taxon>
        <taxon>Ascomycota</taxon>
        <taxon>Pezizomycotina</taxon>
        <taxon>Dothideomycetes</taxon>
        <taxon>Pleosporomycetidae</taxon>
        <taxon>Aulographales</taxon>
        <taxon>Aulographaceae</taxon>
    </lineage>
</organism>
<keyword evidence="3" id="KW-1185">Reference proteome</keyword>
<protein>
    <submittedName>
        <fullName evidence="2">Uncharacterized protein</fullName>
    </submittedName>
</protein>